<proteinExistence type="inferred from homology"/>
<evidence type="ECO:0000259" key="4">
    <source>
        <dbReference type="Pfam" id="PF00248"/>
    </source>
</evidence>
<dbReference type="InterPro" id="IPR020471">
    <property type="entry name" value="AKR"/>
</dbReference>
<keyword evidence="2" id="KW-0521">NADP</keyword>
<dbReference type="EMBL" id="ML995478">
    <property type="protein sequence ID" value="KAF2145196.1"/>
    <property type="molecule type" value="Genomic_DNA"/>
</dbReference>
<reference evidence="5" key="1">
    <citation type="journal article" date="2020" name="Stud. Mycol.">
        <title>101 Dothideomycetes genomes: a test case for predicting lifestyles and emergence of pathogens.</title>
        <authorList>
            <person name="Haridas S."/>
            <person name="Albert R."/>
            <person name="Binder M."/>
            <person name="Bloem J."/>
            <person name="Labutti K."/>
            <person name="Salamov A."/>
            <person name="Andreopoulos B."/>
            <person name="Baker S."/>
            <person name="Barry K."/>
            <person name="Bills G."/>
            <person name="Bluhm B."/>
            <person name="Cannon C."/>
            <person name="Castanera R."/>
            <person name="Culley D."/>
            <person name="Daum C."/>
            <person name="Ezra D."/>
            <person name="Gonzalez J."/>
            <person name="Henrissat B."/>
            <person name="Kuo A."/>
            <person name="Liang C."/>
            <person name="Lipzen A."/>
            <person name="Lutzoni F."/>
            <person name="Magnuson J."/>
            <person name="Mondo S."/>
            <person name="Nolan M."/>
            <person name="Ohm R."/>
            <person name="Pangilinan J."/>
            <person name="Park H.-J."/>
            <person name="Ramirez L."/>
            <person name="Alfaro M."/>
            <person name="Sun H."/>
            <person name="Tritt A."/>
            <person name="Yoshinaga Y."/>
            <person name="Zwiers L.-H."/>
            <person name="Turgeon B."/>
            <person name="Goodwin S."/>
            <person name="Spatafora J."/>
            <person name="Crous P."/>
            <person name="Grigoriev I."/>
        </authorList>
    </citation>
    <scope>NUCLEOTIDE SEQUENCE</scope>
    <source>
        <strain evidence="5">CBS 121167</strain>
    </source>
</reference>
<gene>
    <name evidence="5" type="ORF">K452DRAFT_284590</name>
</gene>
<sequence>MPPTHSNAVRQAIGNSPFIYGTAWKKDATTKLVSQALSAGFVAIDTAAQPRHYREDLVGTGMRESLVSNNMKREQLYVQTKFTSPAGQDLNNMPYSAEAPLETQLHTSVKSSLHNLRPTDDLSSMDSSYIDCLLLHSPLQTTRATMEAWKVLESYVPHSIRYLGISNVTLPVLKALYNGSTIKPSVVQNRFYLATAYDVPLRRFCREKDIVYESFWTLTGNPGLLQSTPVVMLAQFAGVSKAVALYSLVTALDVVVLNGTTNAERMREDLQGAEKVQQWARKMQDSWNTILGDFKHLVGDTDVE</sequence>
<comment type="similarity">
    <text evidence="1">Belongs to the aldo/keto reductase family.</text>
</comment>
<evidence type="ECO:0000313" key="5">
    <source>
        <dbReference type="EMBL" id="KAF2145196.1"/>
    </source>
</evidence>
<dbReference type="GeneID" id="54297462"/>
<evidence type="ECO:0000256" key="2">
    <source>
        <dbReference type="ARBA" id="ARBA00022857"/>
    </source>
</evidence>
<dbReference type="PANTHER" id="PTHR43827">
    <property type="entry name" value="2,5-DIKETO-D-GLUCONIC ACID REDUCTASE"/>
    <property type="match status" value="1"/>
</dbReference>
<evidence type="ECO:0000256" key="3">
    <source>
        <dbReference type="ARBA" id="ARBA00023002"/>
    </source>
</evidence>
<evidence type="ECO:0000256" key="1">
    <source>
        <dbReference type="ARBA" id="ARBA00007905"/>
    </source>
</evidence>
<feature type="domain" description="NADP-dependent oxidoreductase" evidence="4">
    <location>
        <begin position="23"/>
        <end position="217"/>
    </location>
</feature>
<dbReference type="Pfam" id="PF00248">
    <property type="entry name" value="Aldo_ket_red"/>
    <property type="match status" value="1"/>
</dbReference>
<dbReference type="InterPro" id="IPR023210">
    <property type="entry name" value="NADP_OxRdtase_dom"/>
</dbReference>
<dbReference type="PANTHER" id="PTHR43827:SF3">
    <property type="entry name" value="NADP-DEPENDENT OXIDOREDUCTASE DOMAIN-CONTAINING PROTEIN"/>
    <property type="match status" value="1"/>
</dbReference>
<accession>A0A6A6BMC5</accession>
<keyword evidence="6" id="KW-1185">Reference proteome</keyword>
<keyword evidence="3" id="KW-0560">Oxidoreductase</keyword>
<name>A0A6A6BMC5_9PEZI</name>
<organism evidence="5 6">
    <name type="scientific">Aplosporella prunicola CBS 121167</name>
    <dbReference type="NCBI Taxonomy" id="1176127"/>
    <lineage>
        <taxon>Eukaryota</taxon>
        <taxon>Fungi</taxon>
        <taxon>Dikarya</taxon>
        <taxon>Ascomycota</taxon>
        <taxon>Pezizomycotina</taxon>
        <taxon>Dothideomycetes</taxon>
        <taxon>Dothideomycetes incertae sedis</taxon>
        <taxon>Botryosphaeriales</taxon>
        <taxon>Aplosporellaceae</taxon>
        <taxon>Aplosporella</taxon>
    </lineage>
</organism>
<dbReference type="Proteomes" id="UP000799438">
    <property type="component" value="Unassembled WGS sequence"/>
</dbReference>
<evidence type="ECO:0000313" key="6">
    <source>
        <dbReference type="Proteomes" id="UP000799438"/>
    </source>
</evidence>
<dbReference type="RefSeq" id="XP_033400908.1">
    <property type="nucleotide sequence ID" value="XM_033539966.1"/>
</dbReference>
<protein>
    <recommendedName>
        <fullName evidence="4">NADP-dependent oxidoreductase domain-containing protein</fullName>
    </recommendedName>
</protein>
<dbReference type="GO" id="GO:0016616">
    <property type="term" value="F:oxidoreductase activity, acting on the CH-OH group of donors, NAD or NADP as acceptor"/>
    <property type="evidence" value="ECO:0007669"/>
    <property type="project" value="UniProtKB-ARBA"/>
</dbReference>
<dbReference type="Gene3D" id="3.20.20.100">
    <property type="entry name" value="NADP-dependent oxidoreductase domain"/>
    <property type="match status" value="1"/>
</dbReference>
<dbReference type="InterPro" id="IPR036812">
    <property type="entry name" value="NAD(P)_OxRdtase_dom_sf"/>
</dbReference>
<dbReference type="OrthoDB" id="5357513at2759"/>
<dbReference type="SUPFAM" id="SSF51430">
    <property type="entry name" value="NAD(P)-linked oxidoreductase"/>
    <property type="match status" value="1"/>
</dbReference>
<dbReference type="AlphaFoldDB" id="A0A6A6BMC5"/>